<protein>
    <recommendedName>
        <fullName evidence="5">Glycosyl transferase family 2</fullName>
    </recommendedName>
</protein>
<feature type="transmembrane region" description="Helical" evidence="2">
    <location>
        <begin position="56"/>
        <end position="78"/>
    </location>
</feature>
<sequence>MFYEHKKILFNPKYKNLGLITFPYVFIFEFLAPIIEAFGILFTLFLIFFGQVNWTFAPLILFYSYAFAVMISSIVIIWDQMTFKYYNTTGEVLKLFVIALIEPFLYHPMIMFFSLKGYFSFITSRELAWGTMTRQGFEKDKDGNDKNSGSKEPEEKSGIFNKLKKNKESDTFEDIKP</sequence>
<keyword evidence="4" id="KW-1185">Reference proteome</keyword>
<feature type="region of interest" description="Disordered" evidence="1">
    <location>
        <begin position="136"/>
        <end position="177"/>
    </location>
</feature>
<comment type="caution">
    <text evidence="3">The sequence shown here is derived from an EMBL/GenBank/DDBJ whole genome shotgun (WGS) entry which is preliminary data.</text>
</comment>
<evidence type="ECO:0000256" key="1">
    <source>
        <dbReference type="SAM" id="MobiDB-lite"/>
    </source>
</evidence>
<name>A0ABT5S4I2_9FLAO</name>
<accession>A0ABT5S4I2</accession>
<keyword evidence="2" id="KW-0472">Membrane</keyword>
<keyword evidence="2" id="KW-0812">Transmembrane</keyword>
<proteinExistence type="predicted"/>
<organism evidence="3 4">
    <name type="scientific">Polaribacter ponticola</name>
    <dbReference type="NCBI Taxonomy" id="2978475"/>
    <lineage>
        <taxon>Bacteria</taxon>
        <taxon>Pseudomonadati</taxon>
        <taxon>Bacteroidota</taxon>
        <taxon>Flavobacteriia</taxon>
        <taxon>Flavobacteriales</taxon>
        <taxon>Flavobacteriaceae</taxon>
    </lineage>
</organism>
<dbReference type="Proteomes" id="UP001151478">
    <property type="component" value="Unassembled WGS sequence"/>
</dbReference>
<reference evidence="3" key="1">
    <citation type="submission" date="2023-02" db="EMBL/GenBank/DDBJ databases">
        <title>Polaribacter ponticola sp. nov., isolated from seawater.</title>
        <authorList>
            <person name="Baek J.H."/>
            <person name="Kim J.M."/>
            <person name="Choi D.G."/>
            <person name="Jeon C.O."/>
        </authorList>
    </citation>
    <scope>NUCLEOTIDE SEQUENCE</scope>
    <source>
        <strain evidence="3">MSW5</strain>
    </source>
</reference>
<feature type="transmembrane region" description="Helical" evidence="2">
    <location>
        <begin position="93"/>
        <end position="115"/>
    </location>
</feature>
<dbReference type="EMBL" id="JAOSLC020000002">
    <property type="protein sequence ID" value="MDD7913017.1"/>
    <property type="molecule type" value="Genomic_DNA"/>
</dbReference>
<evidence type="ECO:0008006" key="5">
    <source>
        <dbReference type="Google" id="ProtNLM"/>
    </source>
</evidence>
<dbReference type="RefSeq" id="WP_274270123.1">
    <property type="nucleotide sequence ID" value="NZ_JAOSLC020000002.1"/>
</dbReference>
<gene>
    <name evidence="3" type="ORF">N5A56_000565</name>
</gene>
<feature type="transmembrane region" description="Helical" evidence="2">
    <location>
        <begin position="20"/>
        <end position="49"/>
    </location>
</feature>
<evidence type="ECO:0000313" key="4">
    <source>
        <dbReference type="Proteomes" id="UP001151478"/>
    </source>
</evidence>
<feature type="compositionally biased region" description="Basic and acidic residues" evidence="1">
    <location>
        <begin position="136"/>
        <end position="157"/>
    </location>
</feature>
<evidence type="ECO:0000313" key="3">
    <source>
        <dbReference type="EMBL" id="MDD7913017.1"/>
    </source>
</evidence>
<keyword evidence="2" id="KW-1133">Transmembrane helix</keyword>
<feature type="compositionally biased region" description="Basic and acidic residues" evidence="1">
    <location>
        <begin position="166"/>
        <end position="177"/>
    </location>
</feature>
<evidence type="ECO:0000256" key="2">
    <source>
        <dbReference type="SAM" id="Phobius"/>
    </source>
</evidence>